<dbReference type="SMART" id="SM00192">
    <property type="entry name" value="LDLa"/>
    <property type="match status" value="1"/>
</dbReference>
<dbReference type="Gene3D" id="4.10.400.10">
    <property type="entry name" value="Low-density Lipoprotein Receptor"/>
    <property type="match status" value="1"/>
</dbReference>
<reference evidence="4 5" key="1">
    <citation type="journal article" date="2014" name="Genome Biol. Evol.">
        <title>The genome of the myxosporean Thelohanellus kitauei shows adaptations to nutrient acquisition within its fish host.</title>
        <authorList>
            <person name="Yang Y."/>
            <person name="Xiong J."/>
            <person name="Zhou Z."/>
            <person name="Huo F."/>
            <person name="Miao W."/>
            <person name="Ran C."/>
            <person name="Liu Y."/>
            <person name="Zhang J."/>
            <person name="Feng J."/>
            <person name="Wang M."/>
            <person name="Wang M."/>
            <person name="Wang L."/>
            <person name="Yao B."/>
        </authorList>
    </citation>
    <scope>NUCLEOTIDE SEQUENCE [LARGE SCALE GENOMIC DNA]</scope>
    <source>
        <strain evidence="4">Wuqing</strain>
    </source>
</reference>
<name>A0A0C2IU57_THEKT</name>
<sequence length="125" mass="14292">MLVHTDLNGSVRLDRVSYIDFANAIALNIHTIYISKIRFSYGNTTCQYICDPLIKSEDFCYCVDEVNTHREYMCAEADTDCLSEFCVGFMCKNGKCLSNNVRCNGKDDCDDNSDEENCKSIQMYK</sequence>
<organism evidence="4 5">
    <name type="scientific">Thelohanellus kitauei</name>
    <name type="common">Myxosporean</name>
    <dbReference type="NCBI Taxonomy" id="669202"/>
    <lineage>
        <taxon>Eukaryota</taxon>
        <taxon>Metazoa</taxon>
        <taxon>Cnidaria</taxon>
        <taxon>Myxozoa</taxon>
        <taxon>Myxosporea</taxon>
        <taxon>Bivalvulida</taxon>
        <taxon>Platysporina</taxon>
        <taxon>Myxobolidae</taxon>
        <taxon>Thelohanellus</taxon>
    </lineage>
</organism>
<gene>
    <name evidence="3" type="ORF">RF11_04275</name>
    <name evidence="4" type="ORF">RF11_04276</name>
</gene>
<dbReference type="CDD" id="cd00112">
    <property type="entry name" value="LDLa"/>
    <property type="match status" value="1"/>
</dbReference>
<evidence type="ECO:0000313" key="5">
    <source>
        <dbReference type="Proteomes" id="UP000031668"/>
    </source>
</evidence>
<evidence type="ECO:0000313" key="4">
    <source>
        <dbReference type="EMBL" id="KII60367.1"/>
    </source>
</evidence>
<comment type="caution">
    <text evidence="4">The sequence shown here is derived from an EMBL/GenBank/DDBJ whole genome shotgun (WGS) entry which is preliminary data.</text>
</comment>
<evidence type="ECO:0000313" key="3">
    <source>
        <dbReference type="EMBL" id="KII60366.1"/>
    </source>
</evidence>
<keyword evidence="1 2" id="KW-1015">Disulfide bond</keyword>
<evidence type="ECO:0000256" key="2">
    <source>
        <dbReference type="PROSITE-ProRule" id="PRU00124"/>
    </source>
</evidence>
<dbReference type="Proteomes" id="UP000031668">
    <property type="component" value="Unassembled WGS sequence"/>
</dbReference>
<feature type="disulfide bond" evidence="2">
    <location>
        <begin position="91"/>
        <end position="109"/>
    </location>
</feature>
<keyword evidence="5" id="KW-1185">Reference proteome</keyword>
<dbReference type="EMBL" id="JWZT01005670">
    <property type="protein sequence ID" value="KII60366.1"/>
    <property type="molecule type" value="Genomic_DNA"/>
</dbReference>
<dbReference type="PROSITE" id="PS01209">
    <property type="entry name" value="LDLRA_1"/>
    <property type="match status" value="1"/>
</dbReference>
<keyword evidence="4" id="KW-0675">Receptor</keyword>
<protein>
    <submittedName>
        <fullName evidence="4">Low-density lipoprotein receptor-related protein 2</fullName>
    </submittedName>
</protein>
<keyword evidence="4" id="KW-0449">Lipoprotein</keyword>
<dbReference type="InterPro" id="IPR023415">
    <property type="entry name" value="LDLR_class-A_CS"/>
</dbReference>
<dbReference type="SUPFAM" id="SSF57424">
    <property type="entry name" value="LDL receptor-like module"/>
    <property type="match status" value="1"/>
</dbReference>
<feature type="disulfide bond" evidence="2">
    <location>
        <begin position="103"/>
        <end position="118"/>
    </location>
</feature>
<proteinExistence type="predicted"/>
<dbReference type="EMBL" id="JWZT01005670">
    <property type="protein sequence ID" value="KII60367.1"/>
    <property type="molecule type" value="Genomic_DNA"/>
</dbReference>
<dbReference type="InterPro" id="IPR002172">
    <property type="entry name" value="LDrepeatLR_classA_rpt"/>
</dbReference>
<comment type="caution">
    <text evidence="2">Lacks conserved residue(s) required for the propagation of feature annotation.</text>
</comment>
<evidence type="ECO:0000256" key="1">
    <source>
        <dbReference type="ARBA" id="ARBA00023157"/>
    </source>
</evidence>
<dbReference type="Pfam" id="PF00057">
    <property type="entry name" value="Ldl_recept_a"/>
    <property type="match status" value="1"/>
</dbReference>
<accession>A0A0C2IU57</accession>
<dbReference type="AlphaFoldDB" id="A0A0C2IU57"/>
<dbReference type="PROSITE" id="PS50068">
    <property type="entry name" value="LDLRA_2"/>
    <property type="match status" value="1"/>
</dbReference>
<dbReference type="InterPro" id="IPR036055">
    <property type="entry name" value="LDL_receptor-like_sf"/>
</dbReference>